<evidence type="ECO:0000313" key="3">
    <source>
        <dbReference type="Proteomes" id="UP000217790"/>
    </source>
</evidence>
<dbReference type="OMA" id="HEVHIWF"/>
<evidence type="ECO:0000259" key="1">
    <source>
        <dbReference type="Pfam" id="PF18803"/>
    </source>
</evidence>
<dbReference type="OrthoDB" id="3004525at2759"/>
<dbReference type="AlphaFoldDB" id="A0A2H3D0J4"/>
<dbReference type="STRING" id="47427.A0A2H3D0J4"/>
<reference evidence="3" key="1">
    <citation type="journal article" date="2017" name="Nat. Ecol. Evol.">
        <title>Genome expansion and lineage-specific genetic innovations in the forest pathogenic fungi Armillaria.</title>
        <authorList>
            <person name="Sipos G."/>
            <person name="Prasanna A.N."/>
            <person name="Walter M.C."/>
            <person name="O'Connor E."/>
            <person name="Balint B."/>
            <person name="Krizsan K."/>
            <person name="Kiss B."/>
            <person name="Hess J."/>
            <person name="Varga T."/>
            <person name="Slot J."/>
            <person name="Riley R."/>
            <person name="Boka B."/>
            <person name="Rigling D."/>
            <person name="Barry K."/>
            <person name="Lee J."/>
            <person name="Mihaltcheva S."/>
            <person name="LaButti K."/>
            <person name="Lipzen A."/>
            <person name="Waldron R."/>
            <person name="Moloney N.M."/>
            <person name="Sperisen C."/>
            <person name="Kredics L."/>
            <person name="Vagvoelgyi C."/>
            <person name="Patrignani A."/>
            <person name="Fitzpatrick D."/>
            <person name="Nagy I."/>
            <person name="Doyle S."/>
            <person name="Anderson J.B."/>
            <person name="Grigoriev I.V."/>
            <person name="Gueldener U."/>
            <person name="Muensterkoetter M."/>
            <person name="Nagy L.G."/>
        </authorList>
    </citation>
    <scope>NUCLEOTIDE SEQUENCE [LARGE SCALE GENOMIC DNA]</scope>
    <source>
        <strain evidence="3">Ar21-2</strain>
    </source>
</reference>
<protein>
    <recommendedName>
        <fullName evidence="1">CxC2-like cysteine cluster KDZ transposase-associated domain-containing protein</fullName>
    </recommendedName>
</protein>
<organism evidence="2 3">
    <name type="scientific">Armillaria gallica</name>
    <name type="common">Bulbous honey fungus</name>
    <name type="synonym">Armillaria bulbosa</name>
    <dbReference type="NCBI Taxonomy" id="47427"/>
    <lineage>
        <taxon>Eukaryota</taxon>
        <taxon>Fungi</taxon>
        <taxon>Dikarya</taxon>
        <taxon>Basidiomycota</taxon>
        <taxon>Agaricomycotina</taxon>
        <taxon>Agaricomycetes</taxon>
        <taxon>Agaricomycetidae</taxon>
        <taxon>Agaricales</taxon>
        <taxon>Marasmiineae</taxon>
        <taxon>Physalacriaceae</taxon>
        <taxon>Armillaria</taxon>
    </lineage>
</organism>
<feature type="non-terminal residue" evidence="2">
    <location>
        <position position="1"/>
    </location>
</feature>
<dbReference type="Pfam" id="PF18803">
    <property type="entry name" value="CxC2"/>
    <property type="match status" value="1"/>
</dbReference>
<evidence type="ECO:0000313" key="2">
    <source>
        <dbReference type="EMBL" id="PBK88809.1"/>
    </source>
</evidence>
<keyword evidence="3" id="KW-1185">Reference proteome</keyword>
<accession>A0A2H3D0J4</accession>
<dbReference type="EMBL" id="KZ293671">
    <property type="protein sequence ID" value="PBK88809.1"/>
    <property type="molecule type" value="Genomic_DNA"/>
</dbReference>
<dbReference type="Proteomes" id="UP000217790">
    <property type="component" value="Unassembled WGS sequence"/>
</dbReference>
<proteinExistence type="predicted"/>
<name>A0A2H3D0J4_ARMGA</name>
<feature type="domain" description="CxC2-like cysteine cluster KDZ transposase-associated" evidence="1">
    <location>
        <begin position="42"/>
        <end position="139"/>
    </location>
</feature>
<dbReference type="InParanoid" id="A0A2H3D0J4"/>
<sequence length="140" mass="16200">FYCVTCTDSSTTCTKCLVSVHAMYPFHQIKEWEGSYYKWTTLMEVGLVVQLGHHTGDSCLNPVDEQTIVVIDIDGVHEVHIWFCSCHLASLSFKQLLHAQWFLATVELSQTAITFHVFQHFQMLSFMLKVLTYKYYHTLA</sequence>
<dbReference type="InterPro" id="IPR041457">
    <property type="entry name" value="CxC2_KDZ-assoc"/>
</dbReference>
<gene>
    <name evidence="2" type="ORF">ARMGADRAFT_936887</name>
</gene>